<evidence type="ECO:0000256" key="6">
    <source>
        <dbReference type="ARBA" id="ARBA00023125"/>
    </source>
</evidence>
<accession>A0A507C518</accession>
<dbReference type="InterPro" id="IPR016068">
    <property type="entry name" value="Translin_N"/>
</dbReference>
<evidence type="ECO:0000313" key="9">
    <source>
        <dbReference type="Proteomes" id="UP000319731"/>
    </source>
</evidence>
<dbReference type="GO" id="GO:0043565">
    <property type="term" value="F:sequence-specific DNA binding"/>
    <property type="evidence" value="ECO:0007669"/>
    <property type="project" value="InterPro"/>
</dbReference>
<dbReference type="InterPro" id="IPR036081">
    <property type="entry name" value="Translin_sf"/>
</dbReference>
<dbReference type="Pfam" id="PF01997">
    <property type="entry name" value="Translin"/>
    <property type="match status" value="1"/>
</dbReference>
<dbReference type="GO" id="GO:0005634">
    <property type="term" value="C:nucleus"/>
    <property type="evidence" value="ECO:0007669"/>
    <property type="project" value="UniProtKB-SubCell"/>
</dbReference>
<reference evidence="8 9" key="1">
    <citation type="journal article" date="2019" name="Sci. Rep.">
        <title>Comparative genomics of chytrid fungi reveal insights into the obligate biotrophic and pathogenic lifestyle of Synchytrium endobioticum.</title>
        <authorList>
            <person name="van de Vossenberg B.T.L.H."/>
            <person name="Warris S."/>
            <person name="Nguyen H.D.T."/>
            <person name="van Gent-Pelzer M.P.E."/>
            <person name="Joly D.L."/>
            <person name="van de Geest H.C."/>
            <person name="Bonants P.J.M."/>
            <person name="Smith D.S."/>
            <person name="Levesque C.A."/>
            <person name="van der Lee T.A.J."/>
        </authorList>
    </citation>
    <scope>NUCLEOTIDE SEQUENCE [LARGE SCALE GENOMIC DNA]</scope>
    <source>
        <strain evidence="8 9">JEL517</strain>
    </source>
</reference>
<dbReference type="GO" id="GO:0005737">
    <property type="term" value="C:cytoplasm"/>
    <property type="evidence" value="ECO:0007669"/>
    <property type="project" value="UniProtKB-SubCell"/>
</dbReference>
<evidence type="ECO:0000256" key="5">
    <source>
        <dbReference type="ARBA" id="ARBA00022884"/>
    </source>
</evidence>
<sequence>MLQIGNSSAEKFADMRPQIQKLGALIPEDQYYRYNVMFMYTLQQAVFLSAITIYLQHERLATIPEIEAMLGVPVSLRGDVSHFHIPIEDLLLGMVSMTGELARLAVNCVTHGNFSRPLRISKFVTELYSGFQLLNLKNDSLRKRFDSMKYDIKKIEEVVFDVTLRGLATPQNS</sequence>
<proteinExistence type="inferred from homology"/>
<keyword evidence="6" id="KW-0238">DNA-binding</keyword>
<dbReference type="STRING" id="1806994.A0A507C518"/>
<evidence type="ECO:0000256" key="3">
    <source>
        <dbReference type="ARBA" id="ARBA00005902"/>
    </source>
</evidence>
<comment type="similarity">
    <text evidence="3">Belongs to the translin family.</text>
</comment>
<dbReference type="PANTHER" id="PTHR10741">
    <property type="entry name" value="TRANSLIN AND TRANSLIN ASSOCIATED PROTEIN X"/>
    <property type="match status" value="1"/>
</dbReference>
<dbReference type="GO" id="GO:0003697">
    <property type="term" value="F:single-stranded DNA binding"/>
    <property type="evidence" value="ECO:0007669"/>
    <property type="project" value="InterPro"/>
</dbReference>
<keyword evidence="5" id="KW-0694">RNA-binding</keyword>
<dbReference type="CDD" id="cd14819">
    <property type="entry name" value="Translin"/>
    <property type="match status" value="1"/>
</dbReference>
<evidence type="ECO:0000256" key="2">
    <source>
        <dbReference type="ARBA" id="ARBA00004496"/>
    </source>
</evidence>
<dbReference type="EMBL" id="QEAO01000013">
    <property type="protein sequence ID" value="TPX34478.1"/>
    <property type="molecule type" value="Genomic_DNA"/>
</dbReference>
<dbReference type="Proteomes" id="UP000319731">
    <property type="component" value="Unassembled WGS sequence"/>
</dbReference>
<evidence type="ECO:0000256" key="4">
    <source>
        <dbReference type="ARBA" id="ARBA00022490"/>
    </source>
</evidence>
<evidence type="ECO:0000256" key="7">
    <source>
        <dbReference type="ARBA" id="ARBA00023242"/>
    </source>
</evidence>
<keyword evidence="4" id="KW-0963">Cytoplasm</keyword>
<organism evidence="8 9">
    <name type="scientific">Synchytrium microbalum</name>
    <dbReference type="NCBI Taxonomy" id="1806994"/>
    <lineage>
        <taxon>Eukaryota</taxon>
        <taxon>Fungi</taxon>
        <taxon>Fungi incertae sedis</taxon>
        <taxon>Chytridiomycota</taxon>
        <taxon>Chytridiomycota incertae sedis</taxon>
        <taxon>Chytridiomycetes</taxon>
        <taxon>Synchytriales</taxon>
        <taxon>Synchytriaceae</taxon>
        <taxon>Synchytrium</taxon>
    </lineage>
</organism>
<gene>
    <name evidence="8" type="ORF">SmJEL517_g02824</name>
</gene>
<dbReference type="SUPFAM" id="SSF74784">
    <property type="entry name" value="Translin"/>
    <property type="match status" value="1"/>
</dbReference>
<comment type="subcellular location">
    <subcellularLocation>
        <location evidence="2">Cytoplasm</location>
    </subcellularLocation>
    <subcellularLocation>
        <location evidence="1">Nucleus</location>
    </subcellularLocation>
</comment>
<name>A0A507C518_9FUNG</name>
<evidence type="ECO:0008006" key="10">
    <source>
        <dbReference type="Google" id="ProtNLM"/>
    </source>
</evidence>
<keyword evidence="9" id="KW-1185">Reference proteome</keyword>
<dbReference type="GeneID" id="42004049"/>
<dbReference type="Gene3D" id="1.20.58.200">
    <property type="entry name" value="Translin, domain 2"/>
    <property type="match status" value="1"/>
</dbReference>
<comment type="caution">
    <text evidence="8">The sequence shown here is derived from an EMBL/GenBank/DDBJ whole genome shotgun (WGS) entry which is preliminary data.</text>
</comment>
<evidence type="ECO:0000256" key="1">
    <source>
        <dbReference type="ARBA" id="ARBA00004123"/>
    </source>
</evidence>
<evidence type="ECO:0000313" key="8">
    <source>
        <dbReference type="EMBL" id="TPX34478.1"/>
    </source>
</evidence>
<protein>
    <recommendedName>
        <fullName evidence="10">Translin</fullName>
    </recommendedName>
</protein>
<dbReference type="RefSeq" id="XP_031025198.1">
    <property type="nucleotide sequence ID" value="XM_031168752.1"/>
</dbReference>
<dbReference type="Gene3D" id="1.20.58.190">
    <property type="entry name" value="Translin, domain 1"/>
    <property type="match status" value="1"/>
</dbReference>
<dbReference type="InterPro" id="IPR033956">
    <property type="entry name" value="Translin"/>
</dbReference>
<dbReference type="InterPro" id="IPR002848">
    <property type="entry name" value="Translin_fam"/>
</dbReference>
<dbReference type="GO" id="GO:0003723">
    <property type="term" value="F:RNA binding"/>
    <property type="evidence" value="ECO:0007669"/>
    <property type="project" value="UniProtKB-KW"/>
</dbReference>
<dbReference type="OrthoDB" id="829at2759"/>
<dbReference type="AlphaFoldDB" id="A0A507C518"/>
<dbReference type="FunFam" id="1.20.58.200:FF:000002">
    <property type="entry name" value="Putative translin"/>
    <property type="match status" value="1"/>
</dbReference>
<dbReference type="InterPro" id="IPR016069">
    <property type="entry name" value="Translin_C"/>
</dbReference>
<keyword evidence="7" id="KW-0539">Nucleus</keyword>
<dbReference type="GO" id="GO:0016070">
    <property type="term" value="P:RNA metabolic process"/>
    <property type="evidence" value="ECO:0007669"/>
    <property type="project" value="InterPro"/>
</dbReference>